<comment type="caution">
    <text evidence="5">The sequence shown here is derived from an EMBL/GenBank/DDBJ whole genome shotgun (WGS) entry which is preliminary data.</text>
</comment>
<dbReference type="PROSITE" id="PS50949">
    <property type="entry name" value="HTH_GNTR"/>
    <property type="match status" value="1"/>
</dbReference>
<evidence type="ECO:0000259" key="4">
    <source>
        <dbReference type="PROSITE" id="PS50949"/>
    </source>
</evidence>
<reference evidence="6" key="1">
    <citation type="journal article" date="2019" name="Int. J. Syst. Evol. Microbiol.">
        <title>The Global Catalogue of Microorganisms (GCM) 10K type strain sequencing project: providing services to taxonomists for standard genome sequencing and annotation.</title>
        <authorList>
            <consortium name="The Broad Institute Genomics Platform"/>
            <consortium name="The Broad Institute Genome Sequencing Center for Infectious Disease"/>
            <person name="Wu L."/>
            <person name="Ma J."/>
        </authorList>
    </citation>
    <scope>NUCLEOTIDE SEQUENCE [LARGE SCALE GENOMIC DNA]</scope>
    <source>
        <strain evidence="6">JCM 9088</strain>
    </source>
</reference>
<keyword evidence="6" id="KW-1185">Reference proteome</keyword>
<dbReference type="Proteomes" id="UP001500403">
    <property type="component" value="Unassembled WGS sequence"/>
</dbReference>
<dbReference type="SMART" id="SM00345">
    <property type="entry name" value="HTH_GNTR"/>
    <property type="match status" value="1"/>
</dbReference>
<dbReference type="InterPro" id="IPR036390">
    <property type="entry name" value="WH_DNA-bd_sf"/>
</dbReference>
<dbReference type="RefSeq" id="WP_344497865.1">
    <property type="nucleotide sequence ID" value="NZ_BAAAUD010000049.1"/>
</dbReference>
<dbReference type="CDD" id="cd07377">
    <property type="entry name" value="WHTH_GntR"/>
    <property type="match status" value="1"/>
</dbReference>
<dbReference type="PRINTS" id="PR00035">
    <property type="entry name" value="HTHGNTR"/>
</dbReference>
<keyword evidence="3" id="KW-0804">Transcription</keyword>
<organism evidence="5 6">
    <name type="scientific">Streptomyces enissocaesilis</name>
    <dbReference type="NCBI Taxonomy" id="332589"/>
    <lineage>
        <taxon>Bacteria</taxon>
        <taxon>Bacillati</taxon>
        <taxon>Actinomycetota</taxon>
        <taxon>Actinomycetes</taxon>
        <taxon>Kitasatosporales</taxon>
        <taxon>Streptomycetaceae</taxon>
        <taxon>Streptomyces</taxon>
        <taxon>Streptomyces rochei group</taxon>
    </lineage>
</organism>
<dbReference type="Pfam" id="PF00392">
    <property type="entry name" value="GntR"/>
    <property type="match status" value="1"/>
</dbReference>
<dbReference type="InterPro" id="IPR050679">
    <property type="entry name" value="Bact_HTH_transcr_reg"/>
</dbReference>
<gene>
    <name evidence="5" type="ORF">GCM10010446_50520</name>
</gene>
<sequence length="250" mass="27291">MKSVPSRRHVIADDIRTQILTGRIKADERLPSEARLASHYAVSTPTLRNALAILQSEGLVEKIHGKGNFVRYPRRRITYVGGDRSLQTRFSDESALRVSVRTTNLPAHGQLAGLLEVPASSPLTEFLCLSHEGESPHSLARIYVPGDLAPTDLPDDPPCCTNVEAKLAALRPPLAEIRERVSARPPTPEEATTLRISPALAVLAITRVGADHKGRVVEAALLVLPGDRADAFFTSYPMTEEKEEGDDDPR</sequence>
<dbReference type="InterPro" id="IPR036388">
    <property type="entry name" value="WH-like_DNA-bd_sf"/>
</dbReference>
<keyword evidence="2" id="KW-0238">DNA-binding</keyword>
<dbReference type="EMBL" id="BAAAUD010000049">
    <property type="protein sequence ID" value="GAA2959144.1"/>
    <property type="molecule type" value="Genomic_DNA"/>
</dbReference>
<dbReference type="SUPFAM" id="SSF64288">
    <property type="entry name" value="Chorismate lyase-like"/>
    <property type="match status" value="1"/>
</dbReference>
<evidence type="ECO:0000313" key="6">
    <source>
        <dbReference type="Proteomes" id="UP001500403"/>
    </source>
</evidence>
<accession>A0ABP6K0T3</accession>
<protein>
    <submittedName>
        <fullName evidence="5">GntR family transcriptional regulator</fullName>
    </submittedName>
</protein>
<dbReference type="Gene3D" id="1.10.10.10">
    <property type="entry name" value="Winged helix-like DNA-binding domain superfamily/Winged helix DNA-binding domain"/>
    <property type="match status" value="1"/>
</dbReference>
<dbReference type="Pfam" id="PF07702">
    <property type="entry name" value="UTRA"/>
    <property type="match status" value="1"/>
</dbReference>
<name>A0ABP6K0T3_9ACTN</name>
<evidence type="ECO:0000313" key="5">
    <source>
        <dbReference type="EMBL" id="GAA2959144.1"/>
    </source>
</evidence>
<dbReference type="PANTHER" id="PTHR44846">
    <property type="entry name" value="MANNOSYL-D-GLYCERATE TRANSPORT/METABOLISM SYSTEM REPRESSOR MNGR-RELATED"/>
    <property type="match status" value="1"/>
</dbReference>
<dbReference type="InterPro" id="IPR011663">
    <property type="entry name" value="UTRA"/>
</dbReference>
<feature type="domain" description="HTH gntR-type" evidence="4">
    <location>
        <begin position="5"/>
        <end position="73"/>
    </location>
</feature>
<dbReference type="SMART" id="SM00866">
    <property type="entry name" value="UTRA"/>
    <property type="match status" value="1"/>
</dbReference>
<keyword evidence="1" id="KW-0805">Transcription regulation</keyword>
<proteinExistence type="predicted"/>
<dbReference type="InterPro" id="IPR028978">
    <property type="entry name" value="Chorismate_lyase_/UTRA_dom_sf"/>
</dbReference>
<evidence type="ECO:0000256" key="1">
    <source>
        <dbReference type="ARBA" id="ARBA00023015"/>
    </source>
</evidence>
<dbReference type="Gene3D" id="3.40.1410.10">
    <property type="entry name" value="Chorismate lyase-like"/>
    <property type="match status" value="1"/>
</dbReference>
<evidence type="ECO:0000256" key="2">
    <source>
        <dbReference type="ARBA" id="ARBA00023125"/>
    </source>
</evidence>
<dbReference type="SUPFAM" id="SSF46785">
    <property type="entry name" value="Winged helix' DNA-binding domain"/>
    <property type="match status" value="1"/>
</dbReference>
<dbReference type="PANTHER" id="PTHR44846:SF17">
    <property type="entry name" value="GNTR-FAMILY TRANSCRIPTIONAL REGULATOR"/>
    <property type="match status" value="1"/>
</dbReference>
<dbReference type="InterPro" id="IPR000524">
    <property type="entry name" value="Tscrpt_reg_HTH_GntR"/>
</dbReference>
<evidence type="ECO:0000256" key="3">
    <source>
        <dbReference type="ARBA" id="ARBA00023163"/>
    </source>
</evidence>